<dbReference type="GO" id="GO:0008033">
    <property type="term" value="P:tRNA processing"/>
    <property type="evidence" value="ECO:0007669"/>
    <property type="project" value="UniProtKB-KW"/>
</dbReference>
<evidence type="ECO:0000256" key="18">
    <source>
        <dbReference type="SAM" id="MobiDB-lite"/>
    </source>
</evidence>
<keyword evidence="7" id="KW-0507">mRNA processing</keyword>
<evidence type="ECO:0000256" key="2">
    <source>
        <dbReference type="ARBA" id="ARBA00007404"/>
    </source>
</evidence>
<sequence length="944" mass="102231">MLANQRSILANGRGAPLIGAPQTGSVLLSPYRRCVPGCRGGRSLPRLRGTKKGRLPRVVALERSQESLDGSEFGVLPQPFSVRIPVGDRHIMVETGRIGRQASASVTVTDGETIVHTSVCLSDVPSEPSDFFPLSVHYQERLSAAGRTSGGFFKREGKTKDHEVLICRLIDRPLRPTMPKGFYHETQILSWVFSYDGIHSPDCLAVTAAGIAVALSEVPNSQMIAGVRVGLVGDKFIVNPTTKEMEETELDLIIAGTDSAIFMIEGYCNFLAEEKLLQAVEVGQSAVQAICREVEALVRKCGKKKMTEAIKLPPAELYRHVEEISRDELMKALQIRSKIPRRKAISALEDKVIAILTEHGYVEKDETLSNIAALVDDEDEDEDEVIVDGEVDEGDVHIKPFPRKPIPKLFSEVDVKLVFKEVTSKFLRRRIVEGGRRSDGRSPQDIRPISSQCGLLPRAHGSALFTRGETQSLAVVTLGDKQMAQRIDNLVDTEEHKSFYLQYSFPPSCVGEVGRIGAPSRREIGHGMLAERALEPILPSEENFPYTVRVESTITESNGSSSMASICGGCLAMLDAGVPVKCSVAGIAMGMVLDTKEFGGDGTPLILSDISGSEDASGDMDFKVAGNENGITAFQMDIKVGGITLPVMERALLQAREGRKHILSQMEKSSPPPSGKLSKYAPLIHVMKVKPEKINAIIGAGGKKVKSIIEETGVEAIDTQDDGIVKITAKDLVSLEKSKAIIASLTMVPVVGEIYRNCEIKSIAAYGAFVEIAPGREGLCHISELSSSWLAKAEDVVKVGDRVDVKLIEINEKGHLRLSRRALLPDEPSATGQSGDPQVGSDNAKELKPSGNDNLVKPGMEKPKNDVKIKTTVRKPSLTKETASDQNRLVGKTLSQDKAVKEETGSAKSTPYINKDRQKDDVKVASDPVAVDGASVVTKEAKTG</sequence>
<dbReference type="PROSITE" id="PS50126">
    <property type="entry name" value="S1"/>
    <property type="match status" value="1"/>
</dbReference>
<keyword evidence="12" id="KW-0378">Hydrolase</keyword>
<dbReference type="InterPro" id="IPR012340">
    <property type="entry name" value="NA-bd_OB-fold"/>
</dbReference>
<evidence type="ECO:0000256" key="8">
    <source>
        <dbReference type="ARBA" id="ARBA00022679"/>
    </source>
</evidence>
<keyword evidence="21" id="KW-1185">Reference proteome</keyword>
<evidence type="ECO:0000256" key="4">
    <source>
        <dbReference type="ARBA" id="ARBA00022528"/>
    </source>
</evidence>
<dbReference type="SUPFAM" id="SSF54791">
    <property type="entry name" value="Eukaryotic type KH-domain (KH-domain type I)"/>
    <property type="match status" value="1"/>
</dbReference>
<dbReference type="CDD" id="cd04472">
    <property type="entry name" value="S1_PNPase"/>
    <property type="match status" value="1"/>
</dbReference>
<dbReference type="Proteomes" id="UP000663760">
    <property type="component" value="Chromosome 4"/>
</dbReference>
<dbReference type="InterPro" id="IPR012162">
    <property type="entry name" value="PNPase"/>
</dbReference>
<evidence type="ECO:0000256" key="11">
    <source>
        <dbReference type="ARBA" id="ARBA00022722"/>
    </source>
</evidence>
<dbReference type="InterPro" id="IPR027408">
    <property type="entry name" value="PNPase/RNase_PH_dom_sf"/>
</dbReference>
<evidence type="ECO:0000256" key="17">
    <source>
        <dbReference type="PROSITE-ProRule" id="PRU00117"/>
    </source>
</evidence>
<comment type="subcellular location">
    <subcellularLocation>
        <location evidence="1">Plastid</location>
        <location evidence="1">Chloroplast</location>
    </subcellularLocation>
</comment>
<dbReference type="EC" id="2.7.7.8" evidence="3"/>
<reference evidence="20" key="1">
    <citation type="submission" date="2020-02" db="EMBL/GenBank/DDBJ databases">
        <authorList>
            <person name="Scholz U."/>
            <person name="Mascher M."/>
            <person name="Fiebig A."/>
        </authorList>
    </citation>
    <scope>NUCLEOTIDE SEQUENCE</scope>
</reference>
<dbReference type="InterPro" id="IPR020568">
    <property type="entry name" value="Ribosomal_Su5_D2-typ_SF"/>
</dbReference>
<dbReference type="PROSITE" id="PS50084">
    <property type="entry name" value="KH_TYPE_1"/>
    <property type="match status" value="1"/>
</dbReference>
<dbReference type="GO" id="GO:0000175">
    <property type="term" value="F:3'-5'-RNA exonuclease activity"/>
    <property type="evidence" value="ECO:0007669"/>
    <property type="project" value="UniProtKB-ARBA"/>
</dbReference>
<evidence type="ECO:0000313" key="21">
    <source>
        <dbReference type="Proteomes" id="UP000663760"/>
    </source>
</evidence>
<dbReference type="InterPro" id="IPR004088">
    <property type="entry name" value="KH_dom_type_1"/>
</dbReference>
<comment type="similarity">
    <text evidence="2">Belongs to the polyribonucleotide nucleotidyltransferase family.</text>
</comment>
<keyword evidence="15" id="KW-0809">Transit peptide</keyword>
<dbReference type="NCBIfam" id="TIGR03591">
    <property type="entry name" value="polynuc_phos"/>
    <property type="match status" value="1"/>
</dbReference>
<keyword evidence="14 17" id="KW-0694">RNA-binding</keyword>
<evidence type="ECO:0000256" key="6">
    <source>
        <dbReference type="ARBA" id="ARBA00022640"/>
    </source>
</evidence>
<keyword evidence="9" id="KW-0819">tRNA processing</keyword>
<dbReference type="SUPFAM" id="SSF55666">
    <property type="entry name" value="Ribonuclease PH domain 2-like"/>
    <property type="match status" value="2"/>
</dbReference>
<dbReference type="InterPro" id="IPR036612">
    <property type="entry name" value="KH_dom_type_1_sf"/>
</dbReference>
<evidence type="ECO:0000256" key="3">
    <source>
        <dbReference type="ARBA" id="ARBA00012416"/>
    </source>
</evidence>
<dbReference type="PANTHER" id="PTHR11252:SF0">
    <property type="entry name" value="POLYRIBONUCLEOTIDE NUCLEOTIDYLTRANSFERASE 1, MITOCHONDRIAL"/>
    <property type="match status" value="1"/>
</dbReference>
<dbReference type="GO" id="GO:0005829">
    <property type="term" value="C:cytosol"/>
    <property type="evidence" value="ECO:0007669"/>
    <property type="project" value="TreeGrafter"/>
</dbReference>
<dbReference type="SUPFAM" id="SSF46915">
    <property type="entry name" value="Polynucleotide phosphorylase/guanosine pentaphosphate synthase (PNPase/GPSI), domain 3"/>
    <property type="match status" value="1"/>
</dbReference>
<evidence type="ECO:0000256" key="12">
    <source>
        <dbReference type="ARBA" id="ARBA00022801"/>
    </source>
</evidence>
<dbReference type="SMART" id="SM00316">
    <property type="entry name" value="S1"/>
    <property type="match status" value="1"/>
</dbReference>
<dbReference type="EMBL" id="LR746267">
    <property type="protein sequence ID" value="CAA7394868.1"/>
    <property type="molecule type" value="Genomic_DNA"/>
</dbReference>
<feature type="domain" description="S1 motif" evidence="19">
    <location>
        <begin position="752"/>
        <end position="821"/>
    </location>
</feature>
<name>A0A7I8KCR0_SPIIN</name>
<dbReference type="InterPro" id="IPR015847">
    <property type="entry name" value="ExoRNase_PH_dom2"/>
</dbReference>
<gene>
    <name evidence="20" type="ORF">SI8410_04005529</name>
</gene>
<dbReference type="SUPFAM" id="SSF50249">
    <property type="entry name" value="Nucleic acid-binding proteins"/>
    <property type="match status" value="1"/>
</dbReference>
<evidence type="ECO:0000256" key="1">
    <source>
        <dbReference type="ARBA" id="ARBA00004229"/>
    </source>
</evidence>
<evidence type="ECO:0000313" key="20">
    <source>
        <dbReference type="EMBL" id="CAA7394868.1"/>
    </source>
</evidence>
<proteinExistence type="inferred from homology"/>
<dbReference type="AlphaFoldDB" id="A0A7I8KCR0"/>
<accession>A0A7I8KCR0</accession>
<dbReference type="GO" id="GO:0009570">
    <property type="term" value="C:chloroplast stroma"/>
    <property type="evidence" value="ECO:0007669"/>
    <property type="project" value="TreeGrafter"/>
</dbReference>
<dbReference type="OrthoDB" id="437922at2759"/>
<organism evidence="20 21">
    <name type="scientific">Spirodela intermedia</name>
    <name type="common">Intermediate duckweed</name>
    <dbReference type="NCBI Taxonomy" id="51605"/>
    <lineage>
        <taxon>Eukaryota</taxon>
        <taxon>Viridiplantae</taxon>
        <taxon>Streptophyta</taxon>
        <taxon>Embryophyta</taxon>
        <taxon>Tracheophyta</taxon>
        <taxon>Spermatophyta</taxon>
        <taxon>Magnoliopsida</taxon>
        <taxon>Liliopsida</taxon>
        <taxon>Araceae</taxon>
        <taxon>Lemnoideae</taxon>
        <taxon>Spirodela</taxon>
    </lineage>
</organism>
<dbReference type="GO" id="GO:0000958">
    <property type="term" value="P:mitochondrial mRNA catabolic process"/>
    <property type="evidence" value="ECO:0007669"/>
    <property type="project" value="TreeGrafter"/>
</dbReference>
<dbReference type="HAMAP" id="MF_01595">
    <property type="entry name" value="PNPase"/>
    <property type="match status" value="1"/>
</dbReference>
<evidence type="ECO:0000256" key="16">
    <source>
        <dbReference type="ARBA" id="ARBA00031451"/>
    </source>
</evidence>
<dbReference type="Gene3D" id="3.30.1370.10">
    <property type="entry name" value="K Homology domain, type 1"/>
    <property type="match status" value="1"/>
</dbReference>
<dbReference type="SUPFAM" id="SSF54211">
    <property type="entry name" value="Ribosomal protein S5 domain 2-like"/>
    <property type="match status" value="2"/>
</dbReference>
<dbReference type="GO" id="GO:0006364">
    <property type="term" value="P:rRNA processing"/>
    <property type="evidence" value="ECO:0007669"/>
    <property type="project" value="UniProtKB-KW"/>
</dbReference>
<dbReference type="Pfam" id="PF03725">
    <property type="entry name" value="RNase_PH_C"/>
    <property type="match status" value="1"/>
</dbReference>
<dbReference type="InterPro" id="IPR003029">
    <property type="entry name" value="S1_domain"/>
</dbReference>
<dbReference type="GO" id="GO:0003723">
    <property type="term" value="F:RNA binding"/>
    <property type="evidence" value="ECO:0007669"/>
    <property type="project" value="UniProtKB-UniRule"/>
</dbReference>
<dbReference type="Gene3D" id="3.30.230.70">
    <property type="entry name" value="GHMP Kinase, N-terminal domain"/>
    <property type="match status" value="2"/>
</dbReference>
<evidence type="ECO:0000256" key="9">
    <source>
        <dbReference type="ARBA" id="ARBA00022694"/>
    </source>
</evidence>
<evidence type="ECO:0000256" key="15">
    <source>
        <dbReference type="ARBA" id="ARBA00022946"/>
    </source>
</evidence>
<dbReference type="FunFam" id="3.30.1370.10:FF:000001">
    <property type="entry name" value="Polyribonucleotide nucleotidyltransferase"/>
    <property type="match status" value="1"/>
</dbReference>
<dbReference type="NCBIfam" id="NF008805">
    <property type="entry name" value="PRK11824.1"/>
    <property type="match status" value="1"/>
</dbReference>
<protein>
    <recommendedName>
        <fullName evidence="3">polyribonucleotide nucleotidyltransferase</fullName>
        <ecNumber evidence="3">2.7.7.8</ecNumber>
    </recommendedName>
    <alternativeName>
        <fullName evidence="16">Polynucleotide phosphorylase 1</fullName>
    </alternativeName>
</protein>
<dbReference type="Pfam" id="PF00575">
    <property type="entry name" value="S1"/>
    <property type="match status" value="1"/>
</dbReference>
<evidence type="ECO:0000256" key="5">
    <source>
        <dbReference type="ARBA" id="ARBA00022552"/>
    </source>
</evidence>
<feature type="compositionally biased region" description="Basic and acidic residues" evidence="18">
    <location>
        <begin position="859"/>
        <end position="869"/>
    </location>
</feature>
<keyword evidence="4" id="KW-0150">Chloroplast</keyword>
<evidence type="ECO:0000259" key="19">
    <source>
        <dbReference type="PROSITE" id="PS50126"/>
    </source>
</evidence>
<keyword evidence="5" id="KW-0698">rRNA processing</keyword>
<dbReference type="CDD" id="cd11364">
    <property type="entry name" value="RNase_PH_PNPase_2"/>
    <property type="match status" value="1"/>
</dbReference>
<dbReference type="Gene3D" id="2.40.50.140">
    <property type="entry name" value="Nucleic acid-binding proteins"/>
    <property type="match status" value="1"/>
</dbReference>
<dbReference type="FunFam" id="3.30.230.70:FF:000001">
    <property type="entry name" value="Polyribonucleotide nucleotidyltransferase"/>
    <property type="match status" value="1"/>
</dbReference>
<evidence type="ECO:0000256" key="7">
    <source>
        <dbReference type="ARBA" id="ARBA00022664"/>
    </source>
</evidence>
<dbReference type="Pfam" id="PF00013">
    <property type="entry name" value="KH_1"/>
    <property type="match status" value="1"/>
</dbReference>
<dbReference type="InterPro" id="IPR036345">
    <property type="entry name" value="ExoRNase_PH_dom2_sf"/>
</dbReference>
<dbReference type="GO" id="GO:0000965">
    <property type="term" value="P:mitochondrial RNA 3'-end processing"/>
    <property type="evidence" value="ECO:0007669"/>
    <property type="project" value="TreeGrafter"/>
</dbReference>
<dbReference type="GO" id="GO:0005739">
    <property type="term" value="C:mitochondrion"/>
    <property type="evidence" value="ECO:0007669"/>
    <property type="project" value="TreeGrafter"/>
</dbReference>
<evidence type="ECO:0000256" key="14">
    <source>
        <dbReference type="ARBA" id="ARBA00022884"/>
    </source>
</evidence>
<dbReference type="Pfam" id="PF01138">
    <property type="entry name" value="RNase_PH"/>
    <property type="match status" value="2"/>
</dbReference>
<keyword evidence="13" id="KW-0269">Exonuclease</keyword>
<keyword evidence="11" id="KW-0540">Nuclease</keyword>
<evidence type="ECO:0000256" key="13">
    <source>
        <dbReference type="ARBA" id="ARBA00022839"/>
    </source>
</evidence>
<dbReference type="InterPro" id="IPR004087">
    <property type="entry name" value="KH_dom"/>
</dbReference>
<dbReference type="FunFam" id="2.40.50.140:FF:000158">
    <property type="entry name" value="Polyribonucleotide nucleotidyltransferase 1, chloroplastic"/>
    <property type="match status" value="1"/>
</dbReference>
<feature type="region of interest" description="Disordered" evidence="18">
    <location>
        <begin position="820"/>
        <end position="921"/>
    </location>
</feature>
<dbReference type="GO" id="GO:0006397">
    <property type="term" value="P:mRNA processing"/>
    <property type="evidence" value="ECO:0007669"/>
    <property type="project" value="UniProtKB-KW"/>
</dbReference>
<dbReference type="PANTHER" id="PTHR11252">
    <property type="entry name" value="POLYRIBONUCLEOTIDE NUCLEOTIDYLTRANSFERASE"/>
    <property type="match status" value="1"/>
</dbReference>
<dbReference type="InterPro" id="IPR036456">
    <property type="entry name" value="PNPase_PH_RNA-bd_sf"/>
</dbReference>
<dbReference type="InterPro" id="IPR001247">
    <property type="entry name" value="ExoRNase_PH_dom1"/>
</dbReference>
<dbReference type="SMART" id="SM00322">
    <property type="entry name" value="KH"/>
    <property type="match status" value="1"/>
</dbReference>
<dbReference type="GO" id="GO:0004654">
    <property type="term" value="F:polyribonucleotide nucleotidyltransferase activity"/>
    <property type="evidence" value="ECO:0007669"/>
    <property type="project" value="UniProtKB-EC"/>
</dbReference>
<keyword evidence="10" id="KW-0548">Nucleotidyltransferase</keyword>
<keyword evidence="6" id="KW-0934">Plastid</keyword>
<keyword evidence="8" id="KW-0808">Transferase</keyword>
<evidence type="ECO:0000256" key="10">
    <source>
        <dbReference type="ARBA" id="ARBA00022695"/>
    </source>
</evidence>
<dbReference type="CDD" id="cd02393">
    <property type="entry name" value="KH-I_PNPase"/>
    <property type="match status" value="1"/>
</dbReference>
<dbReference type="FunFam" id="3.30.230.70:FF:000013">
    <property type="entry name" value="Polyribonucleotide nucleotidyltransferase"/>
    <property type="match status" value="1"/>
</dbReference>